<sequence length="268" mass="30664">MILKKLVVQGKLGFSLQFGRINYVLGENGNGKTTLIKLILYSLGTYIDSFIDEIAKNNLSNQVELDVELKNGYSYKFIRKLPHSESILIIPMDINGQLVEENVEIKNLEEFSDFLLTNEGYGRQEIAYGNNHKANMRYYFMLRAVTADQDTPAYKLLADLGGNNKSYINNQNLIKKAIIEALLGKENSEVQKARLKLQALLKERSIVISKIQVVDEVNDTNLEKKEEYNELIKLKKTNKGSLISLMILDSRKITLRLKMLNLLQNWSQ</sequence>
<dbReference type="RefSeq" id="WP_314801810.1">
    <property type="nucleotide sequence ID" value="NZ_CP130319.1"/>
</dbReference>
<dbReference type="AlphaFoldDB" id="A0AA96LSG8"/>
<dbReference type="EMBL" id="CP130319">
    <property type="protein sequence ID" value="WNR45234.1"/>
    <property type="molecule type" value="Genomic_DNA"/>
</dbReference>
<dbReference type="Proteomes" id="UP001304650">
    <property type="component" value="Chromosome"/>
</dbReference>
<dbReference type="Gene3D" id="3.40.50.300">
    <property type="entry name" value="P-loop containing nucleotide triphosphate hydrolases"/>
    <property type="match status" value="1"/>
</dbReference>
<accession>A0AA96LSG8</accession>
<name>A0AA96LSG8_9BACL</name>
<evidence type="ECO:0000313" key="1">
    <source>
        <dbReference type="EMBL" id="WNR45234.1"/>
    </source>
</evidence>
<gene>
    <name evidence="1" type="ORF">MJB10_03610</name>
</gene>
<dbReference type="SUPFAM" id="SSF52540">
    <property type="entry name" value="P-loop containing nucleoside triphosphate hydrolases"/>
    <property type="match status" value="2"/>
</dbReference>
<evidence type="ECO:0000313" key="2">
    <source>
        <dbReference type="Proteomes" id="UP001304650"/>
    </source>
</evidence>
<organism evidence="1 2">
    <name type="scientific">Paenibacillus roseopurpureus</name>
    <dbReference type="NCBI Taxonomy" id="2918901"/>
    <lineage>
        <taxon>Bacteria</taxon>
        <taxon>Bacillati</taxon>
        <taxon>Bacillota</taxon>
        <taxon>Bacilli</taxon>
        <taxon>Bacillales</taxon>
        <taxon>Paenibacillaceae</taxon>
        <taxon>Paenibacillus</taxon>
    </lineage>
</organism>
<keyword evidence="2" id="KW-1185">Reference proteome</keyword>
<proteinExistence type="predicted"/>
<dbReference type="InterPro" id="IPR027417">
    <property type="entry name" value="P-loop_NTPase"/>
</dbReference>
<protein>
    <submittedName>
        <fullName evidence="1">Uncharacterized protein</fullName>
    </submittedName>
</protein>
<dbReference type="KEGG" id="proo:MJB10_03610"/>
<reference evidence="1" key="1">
    <citation type="submission" date="2022-02" db="EMBL/GenBank/DDBJ databases">
        <title>Paenibacillus sp. MBLB1832 Whole Genome Shotgun Sequencing.</title>
        <authorList>
            <person name="Hwang C.Y."/>
            <person name="Cho E.-S."/>
            <person name="Seo M.-J."/>
        </authorList>
    </citation>
    <scope>NUCLEOTIDE SEQUENCE</scope>
    <source>
        <strain evidence="1">MBLB1832</strain>
    </source>
</reference>